<evidence type="ECO:0000313" key="18">
    <source>
        <dbReference type="Proteomes" id="UP001566132"/>
    </source>
</evidence>
<keyword evidence="10" id="KW-0239">DNA-directed DNA polymerase</keyword>
<dbReference type="GO" id="GO:0042645">
    <property type="term" value="C:mitochondrial nucleoid"/>
    <property type="evidence" value="ECO:0007669"/>
    <property type="project" value="UniProtKB-SubCell"/>
</dbReference>
<dbReference type="PRINTS" id="PR00867">
    <property type="entry name" value="DNAPOLG"/>
</dbReference>
<dbReference type="SUPFAM" id="SSF56672">
    <property type="entry name" value="DNA/RNA polymerases"/>
    <property type="match status" value="1"/>
</dbReference>
<evidence type="ECO:0000313" key="17">
    <source>
        <dbReference type="EMBL" id="KAL1509827.1"/>
    </source>
</evidence>
<evidence type="ECO:0000256" key="10">
    <source>
        <dbReference type="ARBA" id="ARBA00022932"/>
    </source>
</evidence>
<comment type="subcellular location">
    <subcellularLocation>
        <location evidence="2">Mitochondrion matrix</location>
        <location evidence="2">Mitochondrion nucleoid</location>
    </subcellularLocation>
</comment>
<dbReference type="InterPro" id="IPR002297">
    <property type="entry name" value="DNA-dir_DNA_pol_A_mt"/>
</dbReference>
<proteinExistence type="inferred from homology"/>
<comment type="similarity">
    <text evidence="3">Belongs to the DNA polymerase type-A family.</text>
</comment>
<keyword evidence="13" id="KW-1135">Mitochondrion nucleoid</keyword>
<evidence type="ECO:0000259" key="16">
    <source>
        <dbReference type="SMART" id="SM00482"/>
    </source>
</evidence>
<dbReference type="PROSITE" id="PS00447">
    <property type="entry name" value="DNA_POLYMERASE_A"/>
    <property type="match status" value="1"/>
</dbReference>
<dbReference type="SUPFAM" id="SSF53098">
    <property type="entry name" value="Ribonuclease H-like"/>
    <property type="match status" value="1"/>
</dbReference>
<evidence type="ECO:0000256" key="9">
    <source>
        <dbReference type="ARBA" id="ARBA00022842"/>
    </source>
</evidence>
<evidence type="ECO:0000256" key="6">
    <source>
        <dbReference type="ARBA" id="ARBA00022679"/>
    </source>
</evidence>
<dbReference type="PANTHER" id="PTHR10267">
    <property type="entry name" value="DNA POLYMERASE SUBUNIT GAMMA-1"/>
    <property type="match status" value="1"/>
</dbReference>
<reference evidence="17 18" key="1">
    <citation type="submission" date="2024-05" db="EMBL/GenBank/DDBJ databases">
        <title>Genetic variation in Jamaican populations of the coffee berry borer (Hypothenemus hampei).</title>
        <authorList>
            <person name="Errbii M."/>
            <person name="Myrie A."/>
        </authorList>
    </citation>
    <scope>NUCLEOTIDE SEQUENCE [LARGE SCALE GENOMIC DNA]</scope>
    <source>
        <strain evidence="17">JA-Hopewell-2020-01-JO</strain>
        <tissue evidence="17">Whole body</tissue>
    </source>
</reference>
<keyword evidence="18" id="KW-1185">Reference proteome</keyword>
<evidence type="ECO:0000256" key="2">
    <source>
        <dbReference type="ARBA" id="ARBA00004436"/>
    </source>
</evidence>
<evidence type="ECO:0000256" key="1">
    <source>
        <dbReference type="ARBA" id="ARBA00001946"/>
    </source>
</evidence>
<evidence type="ECO:0000256" key="12">
    <source>
        <dbReference type="ARBA" id="ARBA00023128"/>
    </source>
</evidence>
<feature type="domain" description="DNA-directed DNA polymerase family A palm" evidence="16">
    <location>
        <begin position="783"/>
        <end position="1038"/>
    </location>
</feature>
<dbReference type="PANTHER" id="PTHR10267:SF0">
    <property type="entry name" value="DNA POLYMERASE SUBUNIT GAMMA-1"/>
    <property type="match status" value="1"/>
</dbReference>
<evidence type="ECO:0000256" key="8">
    <source>
        <dbReference type="ARBA" id="ARBA00022705"/>
    </source>
</evidence>
<dbReference type="EMBL" id="JBDJPC010000003">
    <property type="protein sequence ID" value="KAL1509827.1"/>
    <property type="molecule type" value="Genomic_DNA"/>
</dbReference>
<keyword evidence="12" id="KW-0496">Mitochondrion</keyword>
<dbReference type="InterPro" id="IPR041336">
    <property type="entry name" value="DNApol_Exo"/>
</dbReference>
<dbReference type="Pfam" id="PF18136">
    <property type="entry name" value="DNApol_Exo"/>
    <property type="match status" value="1"/>
</dbReference>
<dbReference type="SMART" id="SM00482">
    <property type="entry name" value="POLAc"/>
    <property type="match status" value="1"/>
</dbReference>
<accession>A0ABD1F479</accession>
<keyword evidence="15" id="KW-0175">Coiled coil</keyword>
<evidence type="ECO:0000256" key="13">
    <source>
        <dbReference type="ARBA" id="ARBA00023271"/>
    </source>
</evidence>
<protein>
    <recommendedName>
        <fullName evidence="5">DNA polymerase subunit gamma-1</fullName>
        <ecNumber evidence="4">2.7.7.7</ecNumber>
    </recommendedName>
    <alternativeName>
        <fullName evidence="14">Mitochondrial DNA polymerase catalytic subunit</fullName>
    </alternativeName>
</protein>
<dbReference type="GO" id="GO:0003677">
    <property type="term" value="F:DNA binding"/>
    <property type="evidence" value="ECO:0007669"/>
    <property type="project" value="UniProtKB-KW"/>
</dbReference>
<dbReference type="GO" id="GO:0042575">
    <property type="term" value="C:DNA polymerase complex"/>
    <property type="evidence" value="ECO:0007669"/>
    <property type="project" value="UniProtKB-ARBA"/>
</dbReference>
<dbReference type="InterPro" id="IPR012337">
    <property type="entry name" value="RNaseH-like_sf"/>
</dbReference>
<dbReference type="AlphaFoldDB" id="A0ABD1F479"/>
<organism evidence="17 18">
    <name type="scientific">Hypothenemus hampei</name>
    <name type="common">Coffee berry borer</name>
    <dbReference type="NCBI Taxonomy" id="57062"/>
    <lineage>
        <taxon>Eukaryota</taxon>
        <taxon>Metazoa</taxon>
        <taxon>Ecdysozoa</taxon>
        <taxon>Arthropoda</taxon>
        <taxon>Hexapoda</taxon>
        <taxon>Insecta</taxon>
        <taxon>Pterygota</taxon>
        <taxon>Neoptera</taxon>
        <taxon>Endopterygota</taxon>
        <taxon>Coleoptera</taxon>
        <taxon>Polyphaga</taxon>
        <taxon>Cucujiformia</taxon>
        <taxon>Curculionidae</taxon>
        <taxon>Scolytinae</taxon>
        <taxon>Hypothenemus</taxon>
    </lineage>
</organism>
<dbReference type="FunFam" id="1.10.150.20:FF:000024">
    <property type="entry name" value="DNA polymerase gamma, catalytic subunit"/>
    <property type="match status" value="1"/>
</dbReference>
<dbReference type="InterPro" id="IPR043502">
    <property type="entry name" value="DNA/RNA_pol_sf"/>
</dbReference>
<gene>
    <name evidence="17" type="ORF">ABEB36_004506</name>
</gene>
<sequence>MVPYFNFTSKQELFRLHTWLVSKRFYEIRPSMRKRIFAPNLHKIPNPPKPTSISMELPNKPSIVDQRKNKMGIQMLSRPIYNQVFLEQHKECFDETKLDLSKRDLLKHNMKCDETESLPEVDFKIPPLKGKNIEEHFYNIGNEQIKVYKDLMTELLKGIPKPPSHWLLEEGWTRYEEGKKPEKVDFPIEKAIVFDVEVCMRIGKTATLATAVSNKAWYSWISPMLINGTSAPNTNNQYHVESLVPLESTSNETGLNLSQHHLNPKIVVGHNVSFDRARIKEQYWLNKSGTRFVDTMSLHICVSGLTSYQRTVMKSEKFDEDDDIWKESSSLNNLVDVYKLYCDKKISKDTRNIFIQGTLADIKEDFQNVMNYCCGDVKATYEIFQVLYPIFLERFPHPVTLAGMLELGMSYLPINQNWNRYISDAEQAFEDLEKESQVLLSQRANLACQMAHDNAYKRDIWFWDEDWDTKYLKMKKPSKKSGKQESVTNLEINEVEEEEEEGNRLEEKFKELWTTKDLLPKVRTILPGYPNWYRKLCTKPSSSPDWVPGPHLLSTSMKITPKLLSLTWEGYPLHYIQGQGWGFLIPFSDDLETEKKLPLRELLKKCPLLSKKPISVNGKETMANIVKTVDEHLSKKEYYSRLKQDKTGGLYKGAGVWCNIEVEDCCWFFKLPHKHGTANNVGNPLAKDFLIKFSENVLSGDSESAEKVLTIARNLSYWRNNRARIFEQMIVWFENEFLPKSWRNAGVTFGAIIPQVVVCGTLTRRAMEPTWMTASNAHSERVGSELKAMVQAPMGYNIVGADVDSQELWIASILGDAYHAKMHGCTPLGWMTLSGTKSDKTDMHSVTAHAVGISRDHAKVINYARIYGAGQQFAERLLSQFNPSMSESEARSKAQKMFALTKGKKLYRLKSEFISDLPDQPYGKWQAFQIAKQYGKTLGKMFHESKWIGGTESAMFNRLEEIASDSKPQTPFLGGRLTRALESDSDRFMTTRVNWVVQSGAVDFLHLMLTCMKWIMGDKVRFCISFHDEVRYLVPEQYKYQAALALHVSNLLTRSYCSHKLGLYDLPQAVAFFSSVEVDTVLRKECDQECGTPSNLHGLEKGYGIGKGEALNIYQAVEKAGGRFDGWYNDDAGKKQTAKRLKRSS</sequence>
<evidence type="ECO:0000256" key="3">
    <source>
        <dbReference type="ARBA" id="ARBA00007705"/>
    </source>
</evidence>
<dbReference type="InterPro" id="IPR001098">
    <property type="entry name" value="DNA-dir_DNA_pol_A_palm_dom"/>
</dbReference>
<dbReference type="Gene3D" id="3.30.420.390">
    <property type="match status" value="1"/>
</dbReference>
<dbReference type="GO" id="GO:0006260">
    <property type="term" value="P:DNA replication"/>
    <property type="evidence" value="ECO:0007669"/>
    <property type="project" value="UniProtKB-KW"/>
</dbReference>
<evidence type="ECO:0000256" key="7">
    <source>
        <dbReference type="ARBA" id="ARBA00022695"/>
    </source>
</evidence>
<comment type="caution">
    <text evidence="17">The sequence shown here is derived from an EMBL/GenBank/DDBJ whole genome shotgun (WGS) entry which is preliminary data.</text>
</comment>
<dbReference type="EC" id="2.7.7.7" evidence="4"/>
<keyword evidence="11" id="KW-0238">DNA-binding</keyword>
<evidence type="ECO:0000256" key="11">
    <source>
        <dbReference type="ARBA" id="ARBA00023125"/>
    </source>
</evidence>
<keyword evidence="8" id="KW-0235">DNA replication</keyword>
<dbReference type="InterPro" id="IPR019760">
    <property type="entry name" value="DNA-dir_DNA_pol_A_CS"/>
</dbReference>
<comment type="cofactor">
    <cofactor evidence="1">
        <name>Mg(2+)</name>
        <dbReference type="ChEBI" id="CHEBI:18420"/>
    </cofactor>
</comment>
<dbReference type="Gene3D" id="1.10.150.20">
    <property type="entry name" value="5' to 3' exonuclease, C-terminal subdomain"/>
    <property type="match status" value="1"/>
</dbReference>
<feature type="coiled-coil region" evidence="15">
    <location>
        <begin position="415"/>
        <end position="442"/>
    </location>
</feature>
<dbReference type="Proteomes" id="UP001566132">
    <property type="component" value="Unassembled WGS sequence"/>
</dbReference>
<dbReference type="FunFam" id="3.30.420.390:FF:000004">
    <property type="entry name" value="DNA polymerase subunit gamma-1, mitochondrial"/>
    <property type="match status" value="1"/>
</dbReference>
<evidence type="ECO:0000256" key="5">
    <source>
        <dbReference type="ARBA" id="ARBA00015350"/>
    </source>
</evidence>
<keyword evidence="7" id="KW-0548">Nucleotidyltransferase</keyword>
<name>A0ABD1F479_HYPHA</name>
<dbReference type="GO" id="GO:0003887">
    <property type="term" value="F:DNA-directed DNA polymerase activity"/>
    <property type="evidence" value="ECO:0007669"/>
    <property type="project" value="UniProtKB-KW"/>
</dbReference>
<keyword evidence="6" id="KW-0808">Transferase</keyword>
<evidence type="ECO:0000256" key="15">
    <source>
        <dbReference type="SAM" id="Coils"/>
    </source>
</evidence>
<keyword evidence="9" id="KW-0460">Magnesium</keyword>
<evidence type="ECO:0000256" key="4">
    <source>
        <dbReference type="ARBA" id="ARBA00012417"/>
    </source>
</evidence>
<evidence type="ECO:0000256" key="14">
    <source>
        <dbReference type="ARBA" id="ARBA00031966"/>
    </source>
</evidence>